<evidence type="ECO:0000256" key="1">
    <source>
        <dbReference type="SAM" id="Phobius"/>
    </source>
</evidence>
<feature type="domain" description="CAAX prenyl protease 2/Lysostaphin resistance protein A-like" evidence="2">
    <location>
        <begin position="166"/>
        <end position="254"/>
    </location>
</feature>
<keyword evidence="1" id="KW-0812">Transmembrane</keyword>
<sequence length="271" mass="29311">MTPVTTLRSWLSPPAQNPATPLDAPARRALWIEITIVLLVTFGLSGISSILSLLEAALAPEPLADQTIALNAPRSSQEFIDLARQLLGILRLAAWGALGMYLLWRSGFGPKVVGLARPYLRRDVLPGVGLAALIGVPGLLFYLASRAVGVNLTVAPSVLEDYWWRLPTEVLWAIANSGAEEILVVAYLITRLRQLGWSENGSLVASALLRGSYHLYQGLGGGVGNVVMGLVFGRFWQRTGKLWPLVIAHALIDTVAFVGYQALRGQVSWLP</sequence>
<feature type="transmembrane region" description="Helical" evidence="1">
    <location>
        <begin position="82"/>
        <end position="104"/>
    </location>
</feature>
<dbReference type="KEGG" id="rcr:NCTC10994_02508"/>
<dbReference type="GO" id="GO:0004175">
    <property type="term" value="F:endopeptidase activity"/>
    <property type="evidence" value="ECO:0007669"/>
    <property type="project" value="UniProtKB-ARBA"/>
</dbReference>
<evidence type="ECO:0000313" key="3">
    <source>
        <dbReference type="EMBL" id="SQI33270.1"/>
    </source>
</evidence>
<evidence type="ECO:0000259" key="2">
    <source>
        <dbReference type="Pfam" id="PF02517"/>
    </source>
</evidence>
<keyword evidence="3" id="KW-0645">Protease</keyword>
<dbReference type="RefSeq" id="WP_072701279.1">
    <property type="nucleotide sequence ID" value="NZ_JAFBBL010000001.1"/>
</dbReference>
<dbReference type="Proteomes" id="UP000249091">
    <property type="component" value="Chromosome 1"/>
</dbReference>
<feature type="transmembrane region" description="Helical" evidence="1">
    <location>
        <begin position="124"/>
        <end position="144"/>
    </location>
</feature>
<dbReference type="EMBL" id="LS483468">
    <property type="protein sequence ID" value="SQI33270.1"/>
    <property type="molecule type" value="Genomic_DNA"/>
</dbReference>
<dbReference type="GO" id="GO:0080120">
    <property type="term" value="P:CAAX-box protein maturation"/>
    <property type="evidence" value="ECO:0007669"/>
    <property type="project" value="UniProtKB-ARBA"/>
</dbReference>
<feature type="transmembrane region" description="Helical" evidence="1">
    <location>
        <begin position="215"/>
        <end position="236"/>
    </location>
</feature>
<organism evidence="3 4">
    <name type="scientific">Rhodococcus coprophilus</name>
    <dbReference type="NCBI Taxonomy" id="38310"/>
    <lineage>
        <taxon>Bacteria</taxon>
        <taxon>Bacillati</taxon>
        <taxon>Actinomycetota</taxon>
        <taxon>Actinomycetes</taxon>
        <taxon>Mycobacteriales</taxon>
        <taxon>Nocardiaceae</taxon>
        <taxon>Rhodococcus</taxon>
    </lineage>
</organism>
<feature type="transmembrane region" description="Helical" evidence="1">
    <location>
        <begin position="30"/>
        <end position="54"/>
    </location>
</feature>
<dbReference type="GO" id="GO:0006508">
    <property type="term" value="P:proteolysis"/>
    <property type="evidence" value="ECO:0007669"/>
    <property type="project" value="UniProtKB-KW"/>
</dbReference>
<keyword evidence="1" id="KW-0472">Membrane</keyword>
<proteinExistence type="predicted"/>
<protein>
    <submittedName>
        <fullName evidence="3">CAAX amino terminal protease self- immunity</fullName>
    </submittedName>
</protein>
<accession>A0A2X4UK38</accession>
<feature type="transmembrane region" description="Helical" evidence="1">
    <location>
        <begin position="242"/>
        <end position="263"/>
    </location>
</feature>
<keyword evidence="1" id="KW-1133">Transmembrane helix</keyword>
<evidence type="ECO:0000313" key="4">
    <source>
        <dbReference type="Proteomes" id="UP000249091"/>
    </source>
</evidence>
<dbReference type="AlphaFoldDB" id="A0A2X4UK38"/>
<dbReference type="Pfam" id="PF02517">
    <property type="entry name" value="Rce1-like"/>
    <property type="match status" value="1"/>
</dbReference>
<name>A0A2X4UK38_9NOCA</name>
<dbReference type="STRING" id="1219011.GCA_001895045_02704"/>
<reference evidence="3 4" key="1">
    <citation type="submission" date="2018-06" db="EMBL/GenBank/DDBJ databases">
        <authorList>
            <consortium name="Pathogen Informatics"/>
            <person name="Doyle S."/>
        </authorList>
    </citation>
    <scope>NUCLEOTIDE SEQUENCE [LARGE SCALE GENOMIC DNA]</scope>
    <source>
        <strain evidence="3 4">NCTC10994</strain>
    </source>
</reference>
<keyword evidence="4" id="KW-1185">Reference proteome</keyword>
<keyword evidence="3" id="KW-0378">Hydrolase</keyword>
<dbReference type="InterPro" id="IPR003675">
    <property type="entry name" value="Rce1/LyrA-like_dom"/>
</dbReference>
<gene>
    <name evidence="3" type="ORF">NCTC10994_02508</name>
</gene>